<keyword evidence="2" id="KW-1185">Reference proteome</keyword>
<name>A0A7C8MQU2_9PLEO</name>
<accession>A0A7C8MQU2</accession>
<sequence>MGCGCVRDSRDSPQRAPGRGVLAGLLAKLTATMPRLLCCPNTPRRLLRAQSSISSVYSSPEIVCGRRDKSVVCGHRESRPGPPRRCPMGFTALTDRNACHENRIPWFNASTASNLHAKILRGGRDKAFWVWAARNAAANSWPDSPRRCPSALQPLKRLKRLQYPECTHLSHLILTRRSLERIRAPGRTRSGDAPSALRSLNRLQHLVPIPLESIS</sequence>
<gene>
    <name evidence="1" type="ORF">BDV95DRAFT_396720</name>
</gene>
<dbReference type="EMBL" id="JAADJZ010000009">
    <property type="protein sequence ID" value="KAF2872745.1"/>
    <property type="molecule type" value="Genomic_DNA"/>
</dbReference>
<dbReference type="AlphaFoldDB" id="A0A7C8MQU2"/>
<evidence type="ECO:0000313" key="2">
    <source>
        <dbReference type="Proteomes" id="UP000481861"/>
    </source>
</evidence>
<comment type="caution">
    <text evidence="1">The sequence shown here is derived from an EMBL/GenBank/DDBJ whole genome shotgun (WGS) entry which is preliminary data.</text>
</comment>
<dbReference type="Proteomes" id="UP000481861">
    <property type="component" value="Unassembled WGS sequence"/>
</dbReference>
<organism evidence="1 2">
    <name type="scientific">Massariosphaeria phaeospora</name>
    <dbReference type="NCBI Taxonomy" id="100035"/>
    <lineage>
        <taxon>Eukaryota</taxon>
        <taxon>Fungi</taxon>
        <taxon>Dikarya</taxon>
        <taxon>Ascomycota</taxon>
        <taxon>Pezizomycotina</taxon>
        <taxon>Dothideomycetes</taxon>
        <taxon>Pleosporomycetidae</taxon>
        <taxon>Pleosporales</taxon>
        <taxon>Pleosporales incertae sedis</taxon>
        <taxon>Massariosphaeria</taxon>
    </lineage>
</organism>
<evidence type="ECO:0000313" key="1">
    <source>
        <dbReference type="EMBL" id="KAF2872745.1"/>
    </source>
</evidence>
<proteinExistence type="predicted"/>
<protein>
    <submittedName>
        <fullName evidence="1">Uncharacterized protein</fullName>
    </submittedName>
</protein>
<reference evidence="1 2" key="1">
    <citation type="submission" date="2020-01" db="EMBL/GenBank/DDBJ databases">
        <authorList>
            <consortium name="DOE Joint Genome Institute"/>
            <person name="Haridas S."/>
            <person name="Albert R."/>
            <person name="Binder M."/>
            <person name="Bloem J."/>
            <person name="Labutti K."/>
            <person name="Salamov A."/>
            <person name="Andreopoulos B."/>
            <person name="Baker S.E."/>
            <person name="Barry K."/>
            <person name="Bills G."/>
            <person name="Bluhm B.H."/>
            <person name="Cannon C."/>
            <person name="Castanera R."/>
            <person name="Culley D.E."/>
            <person name="Daum C."/>
            <person name="Ezra D."/>
            <person name="Gonzalez J.B."/>
            <person name="Henrissat B."/>
            <person name="Kuo A."/>
            <person name="Liang C."/>
            <person name="Lipzen A."/>
            <person name="Lutzoni F."/>
            <person name="Magnuson J."/>
            <person name="Mondo S."/>
            <person name="Nolan M."/>
            <person name="Ohm R."/>
            <person name="Pangilinan J."/>
            <person name="Park H.-J.H."/>
            <person name="Ramirez L."/>
            <person name="Alfaro M."/>
            <person name="Sun H."/>
            <person name="Tritt A."/>
            <person name="Yoshinaga Y."/>
            <person name="Zwiers L.-H.L."/>
            <person name="Turgeon B.G."/>
            <person name="Goodwin S.B."/>
            <person name="Spatafora J.W."/>
            <person name="Crous P.W."/>
            <person name="Grigoriev I.V."/>
        </authorList>
    </citation>
    <scope>NUCLEOTIDE SEQUENCE [LARGE SCALE GENOMIC DNA]</scope>
    <source>
        <strain evidence="1 2">CBS 611.86</strain>
    </source>
</reference>